<reference evidence="1 2" key="1">
    <citation type="submission" date="2018-08" db="EMBL/GenBank/DDBJ databases">
        <title>Genomic Encyclopedia of Archaeal and Bacterial Type Strains, Phase II (KMG-II): from individual species to whole genera.</title>
        <authorList>
            <person name="Goeker M."/>
        </authorList>
    </citation>
    <scope>NUCLEOTIDE SEQUENCE [LARGE SCALE GENOMIC DNA]</scope>
    <source>
        <strain evidence="1 2">DSM 5002</strain>
    </source>
</reference>
<evidence type="ECO:0000313" key="2">
    <source>
        <dbReference type="Proteomes" id="UP000266273"/>
    </source>
</evidence>
<sequence>MPFHVILLANAKRAGFEAGEGSVLRIIHVLANR</sequence>
<organism evidence="1 2">
    <name type="scientific">Dichotomicrobium thermohalophilum</name>
    <dbReference type="NCBI Taxonomy" id="933063"/>
    <lineage>
        <taxon>Bacteria</taxon>
        <taxon>Pseudomonadati</taxon>
        <taxon>Pseudomonadota</taxon>
        <taxon>Alphaproteobacteria</taxon>
        <taxon>Hyphomicrobiales</taxon>
        <taxon>Hyphomicrobiaceae</taxon>
        <taxon>Dichotomicrobium</taxon>
    </lineage>
</organism>
<accession>A0A397Q1P9</accession>
<dbReference type="EMBL" id="QXDF01000001">
    <property type="protein sequence ID" value="RIA54978.1"/>
    <property type="molecule type" value="Genomic_DNA"/>
</dbReference>
<keyword evidence="2" id="KW-1185">Reference proteome</keyword>
<comment type="caution">
    <text evidence="1">The sequence shown here is derived from an EMBL/GenBank/DDBJ whole genome shotgun (WGS) entry which is preliminary data.</text>
</comment>
<dbReference type="Proteomes" id="UP000266273">
    <property type="component" value="Unassembled WGS sequence"/>
</dbReference>
<gene>
    <name evidence="1" type="ORF">BXY53_0028</name>
</gene>
<dbReference type="AlphaFoldDB" id="A0A397Q1P9"/>
<evidence type="ECO:0000313" key="1">
    <source>
        <dbReference type="EMBL" id="RIA54978.1"/>
    </source>
</evidence>
<name>A0A397Q1P9_9HYPH</name>
<proteinExistence type="predicted"/>
<protein>
    <submittedName>
        <fullName evidence="1">Uncharacterized protein</fullName>
    </submittedName>
</protein>